<dbReference type="Pfam" id="PF13450">
    <property type="entry name" value="NAD_binding_8"/>
    <property type="match status" value="1"/>
</dbReference>
<proteinExistence type="predicted"/>
<dbReference type="Gene3D" id="1.10.1060.10">
    <property type="entry name" value="Alpha-helical ferredoxin"/>
    <property type="match status" value="1"/>
</dbReference>
<sequence length="341" mass="36654">MINALKARGADGALAEILAQNPLPGLTGRLCYHPCQSRCVRRELDQPVAIQQIERYLADRNATGPQPIEPTDVGRVAVLGAGPFGLACAYFLRLKGVDVAVMDDDARAGGYLLETPPGKLDPGVLDREIDRLVRRVHLDLQLGQAVSGDDIPRLADQFDAVILDPTSRGAAAIRSGFSSAFNPYDDRFPADTAQAVELPEKWLPFKPAMIAHYIGAGHMAAKRIAGQLSGNPAKAARLVEMDGQVSGDDIKLERFQNSAPAACRDRKRQTACTRESILEEADRCLSCGTCNGCGQCVRYCPDASIRRNETGVAVDLFHCKGCGVCAYECPRGVITMEGGNS</sequence>
<dbReference type="Pfam" id="PF13237">
    <property type="entry name" value="Fer4_10"/>
    <property type="match status" value="1"/>
</dbReference>
<dbReference type="PANTHER" id="PTHR43100">
    <property type="entry name" value="GLUTAMATE SYNTHASE [NADPH] SMALL CHAIN"/>
    <property type="match status" value="1"/>
</dbReference>
<dbReference type="InterPro" id="IPR017896">
    <property type="entry name" value="4Fe4S_Fe-S-bd"/>
</dbReference>
<dbReference type="PROSITE" id="PS51379">
    <property type="entry name" value="4FE4S_FER_2"/>
    <property type="match status" value="2"/>
</dbReference>
<dbReference type="AlphaFoldDB" id="A0A5K7YMI0"/>
<dbReference type="GO" id="GO:0051536">
    <property type="term" value="F:iron-sulfur cluster binding"/>
    <property type="evidence" value="ECO:0007669"/>
    <property type="project" value="UniProtKB-KW"/>
</dbReference>
<dbReference type="PRINTS" id="PR00419">
    <property type="entry name" value="ADXRDTASE"/>
</dbReference>
<dbReference type="PROSITE" id="PS00198">
    <property type="entry name" value="4FE4S_FER_1"/>
    <property type="match status" value="2"/>
</dbReference>
<feature type="domain" description="4Fe-4S ferredoxin-type" evidence="4">
    <location>
        <begin position="310"/>
        <end position="339"/>
    </location>
</feature>
<dbReference type="InterPro" id="IPR017900">
    <property type="entry name" value="4Fe4S_Fe_S_CS"/>
</dbReference>
<dbReference type="SUPFAM" id="SSF54862">
    <property type="entry name" value="4Fe-4S ferredoxins"/>
    <property type="match status" value="1"/>
</dbReference>
<gene>
    <name evidence="5" type="ORF">DSCA_29990</name>
</gene>
<accession>A0A5K7YMI0</accession>
<dbReference type="PANTHER" id="PTHR43100:SF2">
    <property type="entry name" value="BNAA03G19380D PROTEIN"/>
    <property type="match status" value="1"/>
</dbReference>
<evidence type="ECO:0000256" key="1">
    <source>
        <dbReference type="ARBA" id="ARBA00022723"/>
    </source>
</evidence>
<dbReference type="InterPro" id="IPR036188">
    <property type="entry name" value="FAD/NAD-bd_sf"/>
</dbReference>
<dbReference type="KEGG" id="dalk:DSCA_29990"/>
<dbReference type="InterPro" id="IPR009051">
    <property type="entry name" value="Helical_ferredxn"/>
</dbReference>
<keyword evidence="6" id="KW-1185">Reference proteome</keyword>
<evidence type="ECO:0000256" key="3">
    <source>
        <dbReference type="ARBA" id="ARBA00023014"/>
    </source>
</evidence>
<name>A0A5K7YMI0_9BACT</name>
<dbReference type="GO" id="GO:0046872">
    <property type="term" value="F:metal ion binding"/>
    <property type="evidence" value="ECO:0007669"/>
    <property type="project" value="UniProtKB-KW"/>
</dbReference>
<dbReference type="SUPFAM" id="SSF51971">
    <property type="entry name" value="Nucleotide-binding domain"/>
    <property type="match status" value="1"/>
</dbReference>
<organism evidence="5 6">
    <name type="scientific">Desulfosarcina alkanivorans</name>
    <dbReference type="NCBI Taxonomy" id="571177"/>
    <lineage>
        <taxon>Bacteria</taxon>
        <taxon>Pseudomonadati</taxon>
        <taxon>Thermodesulfobacteriota</taxon>
        <taxon>Desulfobacteria</taxon>
        <taxon>Desulfobacterales</taxon>
        <taxon>Desulfosarcinaceae</taxon>
        <taxon>Desulfosarcina</taxon>
    </lineage>
</organism>
<evidence type="ECO:0000259" key="4">
    <source>
        <dbReference type="PROSITE" id="PS51379"/>
    </source>
</evidence>
<dbReference type="EMBL" id="AP021874">
    <property type="protein sequence ID" value="BBO69069.1"/>
    <property type="molecule type" value="Genomic_DNA"/>
</dbReference>
<evidence type="ECO:0000313" key="6">
    <source>
        <dbReference type="Proteomes" id="UP000427906"/>
    </source>
</evidence>
<reference evidence="5 6" key="1">
    <citation type="submission" date="2019-11" db="EMBL/GenBank/DDBJ databases">
        <title>Comparative genomics of hydrocarbon-degrading Desulfosarcina strains.</title>
        <authorList>
            <person name="Watanabe M."/>
            <person name="Kojima H."/>
            <person name="Fukui M."/>
        </authorList>
    </citation>
    <scope>NUCLEOTIDE SEQUENCE [LARGE SCALE GENOMIC DNA]</scope>
    <source>
        <strain evidence="5 6">PL12</strain>
    </source>
</reference>
<dbReference type="InterPro" id="IPR051394">
    <property type="entry name" value="Glutamate_Synthase"/>
</dbReference>
<dbReference type="Gene3D" id="3.50.50.60">
    <property type="entry name" value="FAD/NAD(P)-binding domain"/>
    <property type="match status" value="1"/>
</dbReference>
<protein>
    <recommendedName>
        <fullName evidence="4">4Fe-4S ferredoxin-type domain-containing protein</fullName>
    </recommendedName>
</protein>
<dbReference type="Proteomes" id="UP000427906">
    <property type="component" value="Chromosome"/>
</dbReference>
<evidence type="ECO:0000313" key="5">
    <source>
        <dbReference type="EMBL" id="BBO69069.1"/>
    </source>
</evidence>
<dbReference type="Pfam" id="PF14691">
    <property type="entry name" value="Fer4_20"/>
    <property type="match status" value="1"/>
</dbReference>
<keyword evidence="1" id="KW-0479">Metal-binding</keyword>
<keyword evidence="3" id="KW-0411">Iron-sulfur</keyword>
<keyword evidence="2" id="KW-0408">Iron</keyword>
<evidence type="ECO:0000256" key="2">
    <source>
        <dbReference type="ARBA" id="ARBA00023004"/>
    </source>
</evidence>
<feature type="domain" description="4Fe-4S ferredoxin-type" evidence="4">
    <location>
        <begin position="281"/>
        <end position="309"/>
    </location>
</feature>
<dbReference type="Gene3D" id="3.30.70.20">
    <property type="match status" value="1"/>
</dbReference>
<dbReference type="InterPro" id="IPR028261">
    <property type="entry name" value="DPD_II"/>
</dbReference>